<dbReference type="Proteomes" id="UP000002605">
    <property type="component" value="Chromosome 3"/>
</dbReference>
<keyword evidence="4" id="KW-1185">Reference proteome</keyword>
<evidence type="ECO:0000313" key="2">
    <source>
        <dbReference type="CGD" id="CAL0000162626"/>
    </source>
</evidence>
<dbReference type="KEGG" id="cdu:CD36_84250"/>
<dbReference type="VEuPathDB" id="FungiDB:CD36_84250"/>
<evidence type="ECO:0000256" key="1">
    <source>
        <dbReference type="SAM" id="SignalP"/>
    </source>
</evidence>
<dbReference type="HOGENOM" id="CLU_068906_0_0_1"/>
<feature type="signal peptide" evidence="1">
    <location>
        <begin position="1"/>
        <end position="20"/>
    </location>
</feature>
<dbReference type="EMBL" id="FM992690">
    <property type="protein sequence ID" value="CAX42934.1"/>
    <property type="molecule type" value="Genomic_DNA"/>
</dbReference>
<protein>
    <submittedName>
        <fullName evidence="3">Uncharacterized protein</fullName>
    </submittedName>
</protein>
<reference evidence="3 4" key="1">
    <citation type="journal article" date="2009" name="Genome Res.">
        <title>Comparative genomics of the fungal pathogens Candida dubliniensis and Candida albicans.</title>
        <authorList>
            <person name="Jackson A.P."/>
            <person name="Gamble J.A."/>
            <person name="Yeomans T."/>
            <person name="Moran G.P."/>
            <person name="Saunders D."/>
            <person name="Harris D."/>
            <person name="Aslett M."/>
            <person name="Barrell J.F."/>
            <person name="Butler G."/>
            <person name="Citiulo F."/>
            <person name="Coleman D.C."/>
            <person name="de Groot P.W.J."/>
            <person name="Goodwin T.J."/>
            <person name="Quail M.A."/>
            <person name="McQuillan J."/>
            <person name="Munro C.A."/>
            <person name="Pain A."/>
            <person name="Poulter R.T."/>
            <person name="Rajandream M.A."/>
            <person name="Renauld H."/>
            <person name="Spiering M.J."/>
            <person name="Tivey A."/>
            <person name="Gow N.A.R."/>
            <person name="Barrell B."/>
            <person name="Sullivan D.J."/>
            <person name="Berriman M."/>
        </authorList>
    </citation>
    <scope>NUCLEOTIDE SEQUENCE [LARGE SCALE GENOMIC DNA]</scope>
    <source>
        <strain evidence="4">CD36 / ATCC MYA-646 / CBS 7987 / NCPF 3949 / NRRL Y-17841</strain>
    </source>
</reference>
<evidence type="ECO:0000313" key="4">
    <source>
        <dbReference type="Proteomes" id="UP000002605"/>
    </source>
</evidence>
<evidence type="ECO:0000313" key="3">
    <source>
        <dbReference type="EMBL" id="CAX42934.1"/>
    </source>
</evidence>
<organism evidence="3 4">
    <name type="scientific">Candida dubliniensis (strain CD36 / ATCC MYA-646 / CBS 7987 / NCPF 3949 / NRRL Y-17841)</name>
    <name type="common">Yeast</name>
    <dbReference type="NCBI Taxonomy" id="573826"/>
    <lineage>
        <taxon>Eukaryota</taxon>
        <taxon>Fungi</taxon>
        <taxon>Dikarya</taxon>
        <taxon>Ascomycota</taxon>
        <taxon>Saccharomycotina</taxon>
        <taxon>Pichiomycetes</taxon>
        <taxon>Debaryomycetaceae</taxon>
        <taxon>Candida/Lodderomyces clade</taxon>
        <taxon>Candida</taxon>
    </lineage>
</organism>
<name>B9WE23_CANDC</name>
<sequence length="296" mass="33262">MKFLTLLTIVELIFVSGVDSTPAAPPQPGLRIGENDRKQIDELVHQLEILNAENSNLVNDFTEDYQLISRDLDFEDLSARSDLPILDTVFRLVNNSGVAIIATDFLLTREPLLDTAIDTLVRAIDEQWVNLTTIFIALDQSNLLLDTLMHAIKDPDVLPGLLRITKEVINQSGFRIFNVRETKDIASYSQEASASMDVFKRENSLLVLLFTSLKDSGLVVALSKHILTTPELAPGAAHFVWRILKLRPSTLYKIFDALKRSNLIWNLLREIINVPAILSNFSTIVTQTITQKLNLQ</sequence>
<keyword evidence="1" id="KW-0732">Signal</keyword>
<dbReference type="GeneID" id="8047167"/>
<accession>B9WE23</accession>
<dbReference type="OrthoDB" id="4018855at2759"/>
<feature type="chain" id="PRO_5002892556" evidence="1">
    <location>
        <begin position="21"/>
        <end position="296"/>
    </location>
</feature>
<dbReference type="eggNOG" id="ENOG502RPWB">
    <property type="taxonomic scope" value="Eukaryota"/>
</dbReference>
<dbReference type="RefSeq" id="XP_002419340.1">
    <property type="nucleotide sequence ID" value="XM_002419295.1"/>
</dbReference>
<dbReference type="CGD" id="CAL0000162626">
    <property type="gene designation" value="Cd36_84250"/>
</dbReference>
<gene>
    <name evidence="2" type="ordered locus">Cd36_84250</name>
    <name evidence="3" type="ORF">CD36_84250</name>
</gene>
<proteinExistence type="predicted"/>
<dbReference type="AlphaFoldDB" id="B9WE23"/>